<gene>
    <name evidence="8" type="ORF">FNL38_101219</name>
</gene>
<evidence type="ECO:0000259" key="6">
    <source>
        <dbReference type="SMART" id="SM00062"/>
    </source>
</evidence>
<name>A0A652YW18_NOCGL</name>
<dbReference type="PROSITE" id="PS51257">
    <property type="entry name" value="PROKAR_LIPOPROTEIN"/>
    <property type="match status" value="1"/>
</dbReference>
<dbReference type="InterPro" id="IPR051455">
    <property type="entry name" value="Bact_solute-bind_prot3"/>
</dbReference>
<proteinExistence type="inferred from homology"/>
<feature type="signal peptide" evidence="5">
    <location>
        <begin position="1"/>
        <end position="24"/>
    </location>
</feature>
<feature type="domain" description="Ionotropic glutamate receptor C-terminal" evidence="7">
    <location>
        <begin position="93"/>
        <end position="314"/>
    </location>
</feature>
<comment type="similarity">
    <text evidence="1">Belongs to the bacterial solute-binding protein 3 family.</text>
</comment>
<feature type="domain" description="Solute-binding protein family 3/N-terminal" evidence="6">
    <location>
        <begin position="93"/>
        <end position="315"/>
    </location>
</feature>
<dbReference type="GO" id="GO:0016020">
    <property type="term" value="C:membrane"/>
    <property type="evidence" value="ECO:0007669"/>
    <property type="project" value="InterPro"/>
</dbReference>
<organism evidence="8">
    <name type="scientific">Nocardia globerula</name>
    <dbReference type="NCBI Taxonomy" id="1818"/>
    <lineage>
        <taxon>Bacteria</taxon>
        <taxon>Bacillati</taxon>
        <taxon>Actinomycetota</taxon>
        <taxon>Actinomycetes</taxon>
        <taxon>Mycobacteriales</taxon>
        <taxon>Nocardiaceae</taxon>
        <taxon>Nocardia</taxon>
    </lineage>
</organism>
<dbReference type="Pfam" id="PF00497">
    <property type="entry name" value="SBP_bac_3"/>
    <property type="match status" value="1"/>
</dbReference>
<dbReference type="PANTHER" id="PTHR30085:SF6">
    <property type="entry name" value="ABC TRANSPORTER GLUTAMINE-BINDING PROTEIN GLNH"/>
    <property type="match status" value="1"/>
</dbReference>
<accession>A0A652YW18</accession>
<dbReference type="AlphaFoldDB" id="A0A652YW18"/>
<keyword evidence="2" id="KW-0813">Transport</keyword>
<evidence type="ECO:0000256" key="4">
    <source>
        <dbReference type="SAM" id="MobiDB-lite"/>
    </source>
</evidence>
<comment type="caution">
    <text evidence="8">The sequence shown here is derived from an EMBL/GenBank/DDBJ whole genome shotgun (WGS) entry which is preliminary data.</text>
</comment>
<evidence type="ECO:0000313" key="8">
    <source>
        <dbReference type="EMBL" id="TYQ07854.1"/>
    </source>
</evidence>
<dbReference type="InterPro" id="IPR001320">
    <property type="entry name" value="Iontro_rcpt_C"/>
</dbReference>
<evidence type="ECO:0000256" key="1">
    <source>
        <dbReference type="ARBA" id="ARBA00010333"/>
    </source>
</evidence>
<evidence type="ECO:0000256" key="2">
    <source>
        <dbReference type="ARBA" id="ARBA00022448"/>
    </source>
</evidence>
<dbReference type="InterPro" id="IPR001638">
    <property type="entry name" value="Solute-binding_3/MltF_N"/>
</dbReference>
<sequence length="328" mass="35247">MSGRGKARALVAAGAAALFLVACGGQPGEELISSTTTPYTQPPLPAEATIAPSPTPTTSADCGDPTASLRPVPSDANPRPPQPSVDKIRERGRLIVGLDTGSNLMSFRDPATGRLEGFDVDIAREVARDVLGDPEKIEYRILTSDERIEALQDSTVDIVVKTMSITCERREKIEFSSEYFTARQRILVVRGSDIRNIDDLADKRVCVANGTTSLSRIQKLQPAATVVTVPMWSDCLVVLQQGQVDAISTDDTILAGLASQDPYLDMVGSSLGTEPYGIGINAGNTDLVRFVNGTLDRIRTDGTWNSLYDRWLTMLGPTPGPPPAAYRD</sequence>
<dbReference type="GO" id="GO:0005576">
    <property type="term" value="C:extracellular region"/>
    <property type="evidence" value="ECO:0007669"/>
    <property type="project" value="TreeGrafter"/>
</dbReference>
<dbReference type="GO" id="GO:0015276">
    <property type="term" value="F:ligand-gated monoatomic ion channel activity"/>
    <property type="evidence" value="ECO:0007669"/>
    <property type="project" value="InterPro"/>
</dbReference>
<reference evidence="8" key="1">
    <citation type="submission" date="2019-07" db="EMBL/GenBank/DDBJ databases">
        <title>Genomic Encyclopedia of Type Strains, Phase IV (KMG-IV): sequencing the most valuable type-strain genomes for metagenomic binning, comparative biology and taxonomic classification.</title>
        <authorList>
            <person name="Goeker M."/>
        </authorList>
    </citation>
    <scope>NUCLEOTIDE SEQUENCE</scope>
    <source>
        <strain evidence="8">DSM 44596</strain>
    </source>
</reference>
<evidence type="ECO:0000256" key="5">
    <source>
        <dbReference type="SAM" id="SignalP"/>
    </source>
</evidence>
<dbReference type="GO" id="GO:0006865">
    <property type="term" value="P:amino acid transport"/>
    <property type="evidence" value="ECO:0007669"/>
    <property type="project" value="TreeGrafter"/>
</dbReference>
<keyword evidence="3 5" id="KW-0732">Signal</keyword>
<dbReference type="CDD" id="cd13690">
    <property type="entry name" value="PBP2_GluB"/>
    <property type="match status" value="1"/>
</dbReference>
<protein>
    <submittedName>
        <fullName evidence="8">Amino acid ABC transporter substrate-binding protein (PAAT family)</fullName>
    </submittedName>
</protein>
<dbReference type="SMART" id="SM00062">
    <property type="entry name" value="PBPb"/>
    <property type="match status" value="1"/>
</dbReference>
<dbReference type="PANTHER" id="PTHR30085">
    <property type="entry name" value="AMINO ACID ABC TRANSPORTER PERMEASE"/>
    <property type="match status" value="1"/>
</dbReference>
<dbReference type="SUPFAM" id="SSF53850">
    <property type="entry name" value="Periplasmic binding protein-like II"/>
    <property type="match status" value="1"/>
</dbReference>
<dbReference type="GO" id="GO:0030288">
    <property type="term" value="C:outer membrane-bounded periplasmic space"/>
    <property type="evidence" value="ECO:0007669"/>
    <property type="project" value="TreeGrafter"/>
</dbReference>
<feature type="compositionally biased region" description="Low complexity" evidence="4">
    <location>
        <begin position="46"/>
        <end position="60"/>
    </location>
</feature>
<feature type="region of interest" description="Disordered" evidence="4">
    <location>
        <begin position="29"/>
        <end position="86"/>
    </location>
</feature>
<evidence type="ECO:0000256" key="3">
    <source>
        <dbReference type="ARBA" id="ARBA00022729"/>
    </source>
</evidence>
<dbReference type="EMBL" id="VNIQ01000001">
    <property type="protein sequence ID" value="TYQ07854.1"/>
    <property type="molecule type" value="Genomic_DNA"/>
</dbReference>
<evidence type="ECO:0000259" key="7">
    <source>
        <dbReference type="SMART" id="SM00079"/>
    </source>
</evidence>
<dbReference type="SMART" id="SM00079">
    <property type="entry name" value="PBPe"/>
    <property type="match status" value="1"/>
</dbReference>
<dbReference type="Gene3D" id="3.40.190.10">
    <property type="entry name" value="Periplasmic binding protein-like II"/>
    <property type="match status" value="2"/>
</dbReference>
<feature type="chain" id="PRO_5039299880" evidence="5">
    <location>
        <begin position="25"/>
        <end position="328"/>
    </location>
</feature>